<dbReference type="Gene3D" id="2.60.40.150">
    <property type="entry name" value="C2 domain"/>
    <property type="match status" value="1"/>
</dbReference>
<dbReference type="STRING" id="81824.A9VCN2"/>
<dbReference type="SUPFAM" id="SSF49562">
    <property type="entry name" value="C2 domain (Calcium/lipid-binding domain, CaLB)"/>
    <property type="match status" value="1"/>
</dbReference>
<evidence type="ECO:0000256" key="5">
    <source>
        <dbReference type="SAM" id="MobiDB-lite"/>
    </source>
</evidence>
<dbReference type="InterPro" id="IPR002110">
    <property type="entry name" value="Ankyrin_rpt"/>
</dbReference>
<dbReference type="PROSITE" id="PS50088">
    <property type="entry name" value="ANK_REPEAT"/>
    <property type="match status" value="1"/>
</dbReference>
<organism evidence="6 7">
    <name type="scientific">Monosiga brevicollis</name>
    <name type="common">Choanoflagellate</name>
    <dbReference type="NCBI Taxonomy" id="81824"/>
    <lineage>
        <taxon>Eukaryota</taxon>
        <taxon>Choanoflagellata</taxon>
        <taxon>Craspedida</taxon>
        <taxon>Salpingoecidae</taxon>
        <taxon>Monosiga</taxon>
    </lineage>
</organism>
<evidence type="ECO:0000256" key="2">
    <source>
        <dbReference type="ARBA" id="ARBA00023043"/>
    </source>
</evidence>
<protein>
    <submittedName>
        <fullName evidence="6">Uncharacterized protein</fullName>
    </submittedName>
</protein>
<evidence type="ECO:0000313" key="6">
    <source>
        <dbReference type="EMBL" id="EDQ84715.1"/>
    </source>
</evidence>
<dbReference type="RefSeq" id="XP_001750501.1">
    <property type="nucleotide sequence ID" value="XM_001750449.1"/>
</dbReference>
<dbReference type="Pfam" id="PF12796">
    <property type="entry name" value="Ank_2"/>
    <property type="match status" value="1"/>
</dbReference>
<dbReference type="EMBL" id="CH991582">
    <property type="protein sequence ID" value="EDQ84715.1"/>
    <property type="molecule type" value="Genomic_DNA"/>
</dbReference>
<dbReference type="InterPro" id="IPR036770">
    <property type="entry name" value="Ankyrin_rpt-contain_sf"/>
</dbReference>
<evidence type="ECO:0000256" key="3">
    <source>
        <dbReference type="PROSITE-ProRule" id="PRU00023"/>
    </source>
</evidence>
<gene>
    <name evidence="6" type="ORF">MONBRDRAFT_29976</name>
</gene>
<accession>A9VCN2</accession>
<evidence type="ECO:0000256" key="1">
    <source>
        <dbReference type="ARBA" id="ARBA00022737"/>
    </source>
</evidence>
<feature type="compositionally biased region" description="Basic residues" evidence="5">
    <location>
        <begin position="215"/>
        <end position="226"/>
    </location>
</feature>
<dbReference type="PANTHER" id="PTHR24198:SF165">
    <property type="entry name" value="ANKYRIN REPEAT-CONTAINING PROTEIN-RELATED"/>
    <property type="match status" value="1"/>
</dbReference>
<dbReference type="SUPFAM" id="SSF48403">
    <property type="entry name" value="Ankyrin repeat"/>
    <property type="match status" value="2"/>
</dbReference>
<dbReference type="GeneID" id="5895759"/>
<evidence type="ECO:0000256" key="4">
    <source>
        <dbReference type="SAM" id="Coils"/>
    </source>
</evidence>
<feature type="region of interest" description="Disordered" evidence="5">
    <location>
        <begin position="105"/>
        <end position="151"/>
    </location>
</feature>
<dbReference type="InterPro" id="IPR035892">
    <property type="entry name" value="C2_domain_sf"/>
</dbReference>
<dbReference type="InParanoid" id="A9VCN2"/>
<proteinExistence type="predicted"/>
<keyword evidence="1" id="KW-0677">Repeat</keyword>
<feature type="region of interest" description="Disordered" evidence="5">
    <location>
        <begin position="1179"/>
        <end position="1198"/>
    </location>
</feature>
<sequence>MQSTDFIQSTDLDAIGAAAGALSIISEVQNTDIGPLDDFVGKHLGSSHQVVDDEIFDGFGDSDTDAGRPYCRAKTHLWSPLCSLYQRRSESVSSFGSTNNNASIVVTRRRSSSGAETRRRQLKRRSSSLSGLKHDVVSELNSSRQTPSSLDYRLPKKVEDYECLLDPEIILQACHDNATCPSLGLAAQVSTPNENTPTELIERIAAAPSLNKVIKRRSKPSRKSTKTTHPMRDRESTSSFQVIDELIEFVESTTVPLDEVDHLGRTAIFMAAEKNLADVIHALAKRGASVNKANTLALLISGRCNINLRVAEGAETALIHALLFKSSYDLHASIKVLTPFCPDLNVRMEDGMHAIKAAVLRHVRANDTLALLLTSTSLPAVQGSILNEPVEIKTKSKTPVYWFFDAKSYDATFGLLQLGADPSERAADTDPMLHRAISARRLDIVLMLLEAASSYKNSGLRHEANRLGFHPLIWTCLDLDPLFVRTVVSAYTRLGEEIVDVRVPDVPKFPKGESHMSPNNSLLMELTRRGFVEAAFVLRDYYREQEIPFVQTASEEPTAREVNINEQDGLGRSLVWHAGCRFYRWSRVALLEWLLDEGADVHLADAEGVTPYMAAARNNNVEGLFRLVNVPCRYDANVQWQPPAHRSTPLTTEQVNSRDGRGRTMLWYACLHQNVIMVHYLLRYCAADPNIKCDKGRTCIFLATRNVKRGNWPLVKLLHNCGAHLDVRDSKGLHLADYAFMTEFEYEDRPMVDLLLANDAFNPCLAVSALIAVETAHEDDYAAAWDGIKHGFWSAMGIILPGTGPLWDKWCRTDRPLFNAYAVACAKVPYAKYRILDRAEAMYEGHGDLLASERKAKAATAGMKFSAFLLKMGLSGAMSMAGVGDIGLDGALGGLLDSALDAAFELMGEYGETLSEAWNTFQELGGEDAIQAILGGSRRHNPSAHSASGWFGEAAVSQTFKGGKYEKEIKTLKEPKVKKTELRKLRIGERIYDPATGDTLYVCDTYRQDKKRRYLTATMKLAALCTQPMELSWGIVIEDKRVQSLDVDAPKPRGLLKFSARLFPEQEKLVVTVHEATEVKASKKSPFVVARFLYTRPVDKRAKQIKGKDMRTEVDPEKKWEHTFTYFGIAPDVVQQDYLLLDLRNGNARKPVGSVAIPLKELALTEFTEVVLALEREADFGEDEEDANDDDLPDNTSSYAFMPKLQQDLIDIVDSRFEQGPGEFGGCLPPSLPTVTELQLPVPAQYEELWLKTYNKKLARYQARLEQVIATYAKEHIKRVEQKFLKDGKYTEKALIKRQQRYRNQMSKARNNAVKKSGLVLSQSTADDQTRREEEMASSRISDEVKLRQYLAASTAARLHTACLLALHQHVLKLSRKLSGITHRLVEQV</sequence>
<dbReference type="Gene3D" id="1.25.40.20">
    <property type="entry name" value="Ankyrin repeat-containing domain"/>
    <property type="match status" value="3"/>
</dbReference>
<reference evidence="6 7" key="1">
    <citation type="journal article" date="2008" name="Nature">
        <title>The genome of the choanoflagellate Monosiga brevicollis and the origin of metazoans.</title>
        <authorList>
            <consortium name="JGI Sequencing"/>
            <person name="King N."/>
            <person name="Westbrook M.J."/>
            <person name="Young S.L."/>
            <person name="Kuo A."/>
            <person name="Abedin M."/>
            <person name="Chapman J."/>
            <person name="Fairclough S."/>
            <person name="Hellsten U."/>
            <person name="Isogai Y."/>
            <person name="Letunic I."/>
            <person name="Marr M."/>
            <person name="Pincus D."/>
            <person name="Putnam N."/>
            <person name="Rokas A."/>
            <person name="Wright K.J."/>
            <person name="Zuzow R."/>
            <person name="Dirks W."/>
            <person name="Good M."/>
            <person name="Goodstein D."/>
            <person name="Lemons D."/>
            <person name="Li W."/>
            <person name="Lyons J.B."/>
            <person name="Morris A."/>
            <person name="Nichols S."/>
            <person name="Richter D.J."/>
            <person name="Salamov A."/>
            <person name="Bork P."/>
            <person name="Lim W.A."/>
            <person name="Manning G."/>
            <person name="Miller W.T."/>
            <person name="McGinnis W."/>
            <person name="Shapiro H."/>
            <person name="Tjian R."/>
            <person name="Grigoriev I.V."/>
            <person name="Rokhsar D."/>
        </authorList>
    </citation>
    <scope>NUCLEOTIDE SEQUENCE [LARGE SCALE GENOMIC DNA]</scope>
    <source>
        <strain evidence="7">MX1 / ATCC 50154</strain>
    </source>
</reference>
<dbReference type="KEGG" id="mbr:MONBRDRAFT_29976"/>
<name>A9VCN2_MONBE</name>
<feature type="coiled-coil region" evidence="4">
    <location>
        <begin position="1251"/>
        <end position="1312"/>
    </location>
</feature>
<feature type="repeat" description="ANK" evidence="3">
    <location>
        <begin position="263"/>
        <end position="295"/>
    </location>
</feature>
<feature type="region of interest" description="Disordered" evidence="5">
    <location>
        <begin position="215"/>
        <end position="236"/>
    </location>
</feature>
<evidence type="ECO:0000313" key="7">
    <source>
        <dbReference type="Proteomes" id="UP000001357"/>
    </source>
</evidence>
<dbReference type="Proteomes" id="UP000001357">
    <property type="component" value="Unassembled WGS sequence"/>
</dbReference>
<keyword evidence="4" id="KW-0175">Coiled coil</keyword>
<feature type="compositionally biased region" description="Acidic residues" evidence="5">
    <location>
        <begin position="1180"/>
        <end position="1193"/>
    </location>
</feature>
<keyword evidence="7" id="KW-1185">Reference proteome</keyword>
<dbReference type="PANTHER" id="PTHR24198">
    <property type="entry name" value="ANKYRIN REPEAT AND PROTEIN KINASE DOMAIN-CONTAINING PROTEIN"/>
    <property type="match status" value="1"/>
</dbReference>
<dbReference type="SMART" id="SM00248">
    <property type="entry name" value="ANK"/>
    <property type="match status" value="7"/>
</dbReference>
<feature type="compositionally biased region" description="Polar residues" evidence="5">
    <location>
        <begin position="139"/>
        <end position="149"/>
    </location>
</feature>
<keyword evidence="2 3" id="KW-0040">ANK repeat</keyword>